<evidence type="ECO:0000256" key="4">
    <source>
        <dbReference type="PIRSR" id="PIRSR005902-1"/>
    </source>
</evidence>
<feature type="binding site" evidence="4">
    <location>
        <position position="197"/>
    </location>
    <ligand>
        <name>a divalent metal cation</name>
        <dbReference type="ChEBI" id="CHEBI:60240"/>
        <label>1</label>
    </ligand>
</feature>
<keyword evidence="2 4" id="KW-0479">Metal-binding</keyword>
<dbReference type="SUPFAM" id="SSF51556">
    <property type="entry name" value="Metallo-dependent hydrolases"/>
    <property type="match status" value="1"/>
</dbReference>
<dbReference type="AlphaFoldDB" id="A0AAD0TXF7"/>
<feature type="binding site" evidence="4">
    <location>
        <position position="9"/>
    </location>
    <ligand>
        <name>a divalent metal cation</name>
        <dbReference type="ChEBI" id="CHEBI:60240"/>
        <label>1</label>
    </ligand>
</feature>
<feature type="binding site" evidence="4">
    <location>
        <position position="89"/>
    </location>
    <ligand>
        <name>a divalent metal cation</name>
        <dbReference type="ChEBI" id="CHEBI:60240"/>
        <label>1</label>
    </ligand>
</feature>
<dbReference type="Pfam" id="PF01026">
    <property type="entry name" value="TatD_DNase"/>
    <property type="match status" value="1"/>
</dbReference>
<sequence>MSISLIDTHCHINFFENAGDIALECEKTETHTIYVTTLPSQFNETFEYVKQLKYIYPSLGFHCLESEYNLEKEKKLFLKNIVKTKFIGEVGLDFSKRAIKSKKEQIEVFEFILENVRNRNKILNLHSAQAEDKVLNMLIQYDIKKAIFHWYSGKIGTLNKILDSGYYFSINSNMCKSKKGQNIISRLPKNKILVETDAPFINDLPYKNLNVYYYLSELWNLSLDEVRNIILRNFFNLQNSYDKLF</sequence>
<comment type="similarity">
    <text evidence="1">Belongs to the metallo-dependent hydrolases superfamily. TatD-type hydrolase family.</text>
</comment>
<dbReference type="InterPro" id="IPR001130">
    <property type="entry name" value="TatD-like"/>
</dbReference>
<dbReference type="InterPro" id="IPR018228">
    <property type="entry name" value="DNase_TatD-rel_CS"/>
</dbReference>
<keyword evidence="5" id="KW-0540">Nuclease</keyword>
<dbReference type="Gene3D" id="3.20.20.140">
    <property type="entry name" value="Metal-dependent hydrolases"/>
    <property type="match status" value="1"/>
</dbReference>
<dbReference type="PANTHER" id="PTHR46317:SF1">
    <property type="entry name" value="HYDROLASE, TATD FAMILY"/>
    <property type="match status" value="1"/>
</dbReference>
<dbReference type="EMBL" id="CP032824">
    <property type="protein sequence ID" value="AYJ81135.1"/>
    <property type="molecule type" value="Genomic_DNA"/>
</dbReference>
<feature type="binding site" evidence="4">
    <location>
        <position position="149"/>
    </location>
    <ligand>
        <name>a divalent metal cation</name>
        <dbReference type="ChEBI" id="CHEBI:60240"/>
        <label>2</label>
    </ligand>
</feature>
<dbReference type="PANTHER" id="PTHR46317">
    <property type="entry name" value="HYDROLASE OF PHP SUPERFAMILY-RELATED PROTEIN"/>
    <property type="match status" value="1"/>
</dbReference>
<dbReference type="GeneID" id="39475538"/>
<keyword evidence="5" id="KW-0269">Exonuclease</keyword>
<proteinExistence type="inferred from homology"/>
<dbReference type="CDD" id="cd01310">
    <property type="entry name" value="TatD_DNAse"/>
    <property type="match status" value="1"/>
</dbReference>
<evidence type="ECO:0000256" key="3">
    <source>
        <dbReference type="ARBA" id="ARBA00022801"/>
    </source>
</evidence>
<evidence type="ECO:0000256" key="1">
    <source>
        <dbReference type="ARBA" id="ARBA00009275"/>
    </source>
</evidence>
<name>A0AAD0TXF7_9BACT</name>
<dbReference type="PROSITE" id="PS01137">
    <property type="entry name" value="TATD_1"/>
    <property type="match status" value="1"/>
</dbReference>
<gene>
    <name evidence="5" type="primary">tatD</name>
    <name evidence="5" type="ORF">ACRYA_a0006</name>
</gene>
<evidence type="ECO:0000256" key="2">
    <source>
        <dbReference type="ARBA" id="ARBA00022723"/>
    </source>
</evidence>
<organism evidence="5 6">
    <name type="scientific">Aliarcobacter cryaerophilus ATCC 43158</name>
    <dbReference type="NCBI Taxonomy" id="1032070"/>
    <lineage>
        <taxon>Bacteria</taxon>
        <taxon>Pseudomonadati</taxon>
        <taxon>Campylobacterota</taxon>
        <taxon>Epsilonproteobacteria</taxon>
        <taxon>Campylobacterales</taxon>
        <taxon>Arcobacteraceae</taxon>
        <taxon>Aliarcobacter</taxon>
    </lineage>
</organism>
<dbReference type="EC" id="3.1.13.-" evidence="5"/>
<dbReference type="Proteomes" id="UP000273809">
    <property type="component" value="Plasmid pACRY43158"/>
</dbReference>
<evidence type="ECO:0000313" key="6">
    <source>
        <dbReference type="Proteomes" id="UP000273809"/>
    </source>
</evidence>
<protein>
    <submittedName>
        <fullName evidence="5">SsDNA/RNA exonuclease, 3'-5' specific</fullName>
        <ecNumber evidence="5">3.1.11.1</ecNumber>
        <ecNumber evidence="5">3.1.13.-</ecNumber>
    </submittedName>
</protein>
<accession>A0AAD0TXF7</accession>
<geneLocation type="plasmid" evidence="6">
    <name>pacry43158</name>
</geneLocation>
<feature type="binding site" evidence="4">
    <location>
        <position position="126"/>
    </location>
    <ligand>
        <name>a divalent metal cation</name>
        <dbReference type="ChEBI" id="CHEBI:60240"/>
        <label>2</label>
    </ligand>
</feature>
<evidence type="ECO:0000313" key="5">
    <source>
        <dbReference type="EMBL" id="AYJ81135.1"/>
    </source>
</evidence>
<keyword evidence="3 5" id="KW-0378">Hydrolase</keyword>
<reference evidence="5 6" key="1">
    <citation type="submission" date="2018-10" db="EMBL/GenBank/DDBJ databases">
        <title>Complete genome sequences of Arcobacter cryaerophilus strains ATCC 43158 and ATCC 49615.</title>
        <authorList>
            <person name="Miller W.G."/>
            <person name="Yee E."/>
            <person name="Bono J.L."/>
        </authorList>
    </citation>
    <scope>NUCLEOTIDE SEQUENCE [LARGE SCALE GENOMIC DNA]</scope>
    <source>
        <strain evidence="5 6">ATCC 43158</strain>
        <plasmid evidence="6">pacry43158</plasmid>
    </source>
</reference>
<dbReference type="RefSeq" id="WP_066408254.1">
    <property type="nucleotide sequence ID" value="NZ_CP021073.1"/>
</dbReference>
<dbReference type="EC" id="3.1.11.1" evidence="5"/>
<keyword evidence="5" id="KW-0614">Plasmid</keyword>
<dbReference type="PIRSF" id="PIRSF005902">
    <property type="entry name" value="DNase_TatD"/>
    <property type="match status" value="1"/>
</dbReference>
<feature type="binding site" evidence="4">
    <location>
        <position position="11"/>
    </location>
    <ligand>
        <name>a divalent metal cation</name>
        <dbReference type="ChEBI" id="CHEBI:60240"/>
        <label>1</label>
    </ligand>
</feature>
<dbReference type="GO" id="GO:0046872">
    <property type="term" value="F:metal ion binding"/>
    <property type="evidence" value="ECO:0007669"/>
    <property type="project" value="UniProtKB-KW"/>
</dbReference>
<dbReference type="GO" id="GO:0008310">
    <property type="term" value="F:single-stranded DNA 3'-5' DNA exonuclease activity"/>
    <property type="evidence" value="ECO:0007669"/>
    <property type="project" value="UniProtKB-EC"/>
</dbReference>
<dbReference type="InterPro" id="IPR032466">
    <property type="entry name" value="Metal_Hydrolase"/>
</dbReference>
<dbReference type="KEGG" id="acre:ACRYA_a0006"/>